<feature type="domain" description="Phage-like element PBSX protein XkdF" evidence="1">
    <location>
        <begin position="68"/>
        <end position="184"/>
    </location>
</feature>
<dbReference type="Pfam" id="PF14550">
    <property type="entry name" value="Peptidase_S78_2"/>
    <property type="match status" value="1"/>
</dbReference>
<keyword evidence="3" id="KW-1185">Reference proteome</keyword>
<accession>A0A5J6DBB6</accession>
<name>A0A5J6DBB6_9CAUD</name>
<evidence type="ECO:0000313" key="3">
    <source>
        <dbReference type="Proteomes" id="UP000326545"/>
    </source>
</evidence>
<evidence type="ECO:0000313" key="2">
    <source>
        <dbReference type="EMBL" id="QEQ94923.1"/>
    </source>
</evidence>
<protein>
    <submittedName>
        <fullName evidence="2">Putative serine protease</fullName>
    </submittedName>
</protein>
<keyword evidence="2" id="KW-0378">Hydrolase</keyword>
<sequence>MKYKSIADLPASVSDLSLVQKSKVLKIANGLINSGQSPDSAIEKAAKDVLHIGLVKTAIQKEATPVSVIKDADEQMISYEVIYEPDTKDAHGEWMSTDTIVKGKENFDAARAAGLVKENLFHIVETDAFTIEKTWIQEEFDVVVIGSEQIIKAGTWVAKVKYNDPELWLLKKANAVGGLSIQCSGFTDEETGEITGLDFGIELAEEE</sequence>
<dbReference type="GO" id="GO:0006508">
    <property type="term" value="P:proteolysis"/>
    <property type="evidence" value="ECO:0007669"/>
    <property type="project" value="UniProtKB-KW"/>
</dbReference>
<dbReference type="Proteomes" id="UP000326545">
    <property type="component" value="Segment"/>
</dbReference>
<dbReference type="GO" id="GO:0008233">
    <property type="term" value="F:peptidase activity"/>
    <property type="evidence" value="ECO:0007669"/>
    <property type="project" value="UniProtKB-KW"/>
</dbReference>
<dbReference type="EMBL" id="MN184887">
    <property type="protein sequence ID" value="QEQ94923.1"/>
    <property type="molecule type" value="Genomic_DNA"/>
</dbReference>
<evidence type="ECO:0000259" key="1">
    <source>
        <dbReference type="Pfam" id="PF14550"/>
    </source>
</evidence>
<organism evidence="2 3">
    <name type="scientific">Erwinia phage pEp_SNUABM_01</name>
    <dbReference type="NCBI Taxonomy" id="2601643"/>
    <lineage>
        <taxon>Viruses</taxon>
        <taxon>Duplodnaviria</taxon>
        <taxon>Heunggongvirae</taxon>
        <taxon>Uroviricota</taxon>
        <taxon>Caudoviricetes</taxon>
        <taxon>Vequintavirinae</taxon>
        <taxon>Henunavirus</taxon>
        <taxon>Henunavirus SNUABM01</taxon>
    </lineage>
</organism>
<proteinExistence type="predicted"/>
<keyword evidence="2" id="KW-0645">Protease</keyword>
<dbReference type="InterPro" id="IPR027924">
    <property type="entry name" value="XkdF"/>
</dbReference>
<reference evidence="2 3" key="1">
    <citation type="submission" date="2019-07" db="EMBL/GenBank/DDBJ databases">
        <title>Complete genome sequence of bacteriophages infecting Erwinia pyrifoliae.</title>
        <authorList>
            <person name="Kim S.G."/>
            <person name="Park S.C."/>
        </authorList>
    </citation>
    <scope>NUCLEOTIDE SEQUENCE [LARGE SCALE GENOMIC DNA]</scope>
</reference>
<gene>
    <name evidence="2" type="ORF">pEpSNUABM01_097</name>
</gene>